<evidence type="ECO:0000256" key="2">
    <source>
        <dbReference type="ARBA" id="ARBA00004922"/>
    </source>
</evidence>
<protein>
    <recommendedName>
        <fullName evidence="10">Alpha-1,3-glucosyltransferase</fullName>
        <ecNumber evidence="10">2.4.1.-</ecNumber>
    </recommendedName>
</protein>
<feature type="transmembrane region" description="Helical" evidence="10">
    <location>
        <begin position="200"/>
        <end position="226"/>
    </location>
</feature>
<dbReference type="PANTHER" id="PTHR12413">
    <property type="entry name" value="DOLICHYL GLYCOSYLTRANSFERASE"/>
    <property type="match status" value="1"/>
</dbReference>
<dbReference type="EC" id="2.4.1.-" evidence="10"/>
<keyword evidence="4 10" id="KW-0328">Glycosyltransferase</keyword>
<feature type="transmembrane region" description="Helical" evidence="10">
    <location>
        <begin position="419"/>
        <end position="436"/>
    </location>
</feature>
<evidence type="ECO:0000256" key="9">
    <source>
        <dbReference type="ARBA" id="ARBA00023136"/>
    </source>
</evidence>
<evidence type="ECO:0000256" key="7">
    <source>
        <dbReference type="ARBA" id="ARBA00022824"/>
    </source>
</evidence>
<comment type="caution">
    <text evidence="11">The sequence shown here is derived from an EMBL/GenBank/DDBJ whole genome shotgun (WGS) entry which is preliminary data.</text>
</comment>
<evidence type="ECO:0000256" key="10">
    <source>
        <dbReference type="RuleBase" id="RU363110"/>
    </source>
</evidence>
<evidence type="ECO:0000256" key="6">
    <source>
        <dbReference type="ARBA" id="ARBA00022692"/>
    </source>
</evidence>
<feature type="transmembrane region" description="Helical" evidence="10">
    <location>
        <begin position="358"/>
        <end position="376"/>
    </location>
</feature>
<feature type="transmembrane region" description="Helical" evidence="10">
    <location>
        <begin position="171"/>
        <end position="188"/>
    </location>
</feature>
<dbReference type="AlphaFoldDB" id="A0AAD2CIS3"/>
<feature type="transmembrane region" description="Helical" evidence="10">
    <location>
        <begin position="121"/>
        <end position="144"/>
    </location>
</feature>
<keyword evidence="8 10" id="KW-1133">Transmembrane helix</keyword>
<keyword evidence="5 10" id="KW-0808">Transferase</keyword>
<feature type="transmembrane region" description="Helical" evidence="10">
    <location>
        <begin position="317"/>
        <end position="337"/>
    </location>
</feature>
<accession>A0AAD2CIS3</accession>
<comment type="subcellular location">
    <subcellularLocation>
        <location evidence="1 10">Endoplasmic reticulum membrane</location>
        <topology evidence="1 10">Multi-pass membrane protein</topology>
    </subcellularLocation>
</comment>
<evidence type="ECO:0000256" key="8">
    <source>
        <dbReference type="ARBA" id="ARBA00022989"/>
    </source>
</evidence>
<dbReference type="EMBL" id="CAKOGP040000335">
    <property type="protein sequence ID" value="CAJ1934270.1"/>
    <property type="molecule type" value="Genomic_DNA"/>
</dbReference>
<feature type="transmembrane region" description="Helical" evidence="10">
    <location>
        <begin position="238"/>
        <end position="259"/>
    </location>
</feature>
<gene>
    <name evidence="11" type="ORF">CYCCA115_LOCUS3672</name>
</gene>
<name>A0AAD2CIS3_9STRA</name>
<dbReference type="PANTHER" id="PTHR12413:SF1">
    <property type="entry name" value="DOLICHYL PYROPHOSPHATE MAN9GLCNAC2 ALPHA-1,3-GLUCOSYLTRANSFERASE"/>
    <property type="match status" value="1"/>
</dbReference>
<evidence type="ECO:0000256" key="3">
    <source>
        <dbReference type="ARBA" id="ARBA00008715"/>
    </source>
</evidence>
<evidence type="ECO:0000313" key="12">
    <source>
        <dbReference type="Proteomes" id="UP001295423"/>
    </source>
</evidence>
<organism evidence="11 12">
    <name type="scientific">Cylindrotheca closterium</name>
    <dbReference type="NCBI Taxonomy" id="2856"/>
    <lineage>
        <taxon>Eukaryota</taxon>
        <taxon>Sar</taxon>
        <taxon>Stramenopiles</taxon>
        <taxon>Ochrophyta</taxon>
        <taxon>Bacillariophyta</taxon>
        <taxon>Bacillariophyceae</taxon>
        <taxon>Bacillariophycidae</taxon>
        <taxon>Bacillariales</taxon>
        <taxon>Bacillariaceae</taxon>
        <taxon>Cylindrotheca</taxon>
    </lineage>
</organism>
<evidence type="ECO:0000256" key="1">
    <source>
        <dbReference type="ARBA" id="ARBA00004477"/>
    </source>
</evidence>
<dbReference type="InterPro" id="IPR004856">
    <property type="entry name" value="Glyco_trans_ALG6/ALG8"/>
</dbReference>
<evidence type="ECO:0000313" key="11">
    <source>
        <dbReference type="EMBL" id="CAJ1934270.1"/>
    </source>
</evidence>
<dbReference type="Pfam" id="PF03155">
    <property type="entry name" value="Alg6_Alg8"/>
    <property type="match status" value="1"/>
</dbReference>
<keyword evidence="9 10" id="KW-0472">Membrane</keyword>
<feature type="transmembrane region" description="Helical" evidence="10">
    <location>
        <begin position="485"/>
        <end position="508"/>
    </location>
</feature>
<reference evidence="11" key="1">
    <citation type="submission" date="2023-08" db="EMBL/GenBank/DDBJ databases">
        <authorList>
            <person name="Audoor S."/>
            <person name="Bilcke G."/>
        </authorList>
    </citation>
    <scope>NUCLEOTIDE SEQUENCE</scope>
</reference>
<dbReference type="Proteomes" id="UP001295423">
    <property type="component" value="Unassembled WGS sequence"/>
</dbReference>
<keyword evidence="6 10" id="KW-0812">Transmembrane</keyword>
<comment type="pathway">
    <text evidence="2 10">Protein modification; protein glycosylation.</text>
</comment>
<feature type="transmembrane region" description="Helical" evidence="10">
    <location>
        <begin position="12"/>
        <end position="30"/>
    </location>
</feature>
<proteinExistence type="inferred from homology"/>
<evidence type="ECO:0000256" key="4">
    <source>
        <dbReference type="ARBA" id="ARBA00022676"/>
    </source>
</evidence>
<keyword evidence="7 10" id="KW-0256">Endoplasmic reticulum</keyword>
<keyword evidence="12" id="KW-1185">Reference proteome</keyword>
<evidence type="ECO:0000256" key="5">
    <source>
        <dbReference type="ARBA" id="ARBA00022679"/>
    </source>
</evidence>
<comment type="similarity">
    <text evidence="3 10">Belongs to the ALG6/ALG8 glucosyltransferase family.</text>
</comment>
<sequence length="517" mass="58910">MTQSTAVNNRIPITLITICFGFACILRILIGFGHHSGENNYHGSSKAYGGDFEAQRHWMEITYWLPVGDWYWYDLDYWGLDYPPLTAYHSYLCGWLSHRLAGPETVALDSSRGIEDPVHKAYMRATVLVFDFLIFGTAVCYSSFRNDRGSMWVSFITLCQPAILLVDHGHFQYNSIALGFSIAAFAFISQDRFRSCIYGSILFCLALNFKQMTLYYAPVVFFYLLGRCISTPKRFFQRLILLGVTVLTCFGVLWLPFIVTGPSDMMTTPLERMMQIVRRIFPFERGLFEGKVSNLWCALNTRPISIRDRIDSSVQPLLALVLTLIMIAPSSFALFCLGMKGDEMATSKINNQNHWKRLLWGTMSCSLSFFLASFQVHEKSILMSLAPCSLLLWEDPKFVLWFSRVCVWTLWPLLQVDRLHTPYFCMLIIFEMLVHLGQDHFSSKPSVFSGIFSMIPWLTYAIMIGLHAIEFSLGPPAALPDLYPVLWSVVGCALFCLAYIISCAKVLLPVEGKNKVE</sequence>
<dbReference type="GO" id="GO:0042281">
    <property type="term" value="F:dolichyl pyrophosphate Man9GlcNAc2 alpha-1,3-glucosyltransferase activity"/>
    <property type="evidence" value="ECO:0007669"/>
    <property type="project" value="TreeGrafter"/>
</dbReference>
<dbReference type="GO" id="GO:0005789">
    <property type="term" value="C:endoplasmic reticulum membrane"/>
    <property type="evidence" value="ECO:0007669"/>
    <property type="project" value="UniProtKB-SubCell"/>
</dbReference>
<feature type="transmembrane region" description="Helical" evidence="10">
    <location>
        <begin position="448"/>
        <end position="469"/>
    </location>
</feature>